<dbReference type="InterPro" id="IPR051054">
    <property type="entry name" value="SorC_transcr_regulators"/>
</dbReference>
<comment type="caution">
    <text evidence="7">The sequence shown here is derived from an EMBL/GenBank/DDBJ whole genome shotgun (WGS) entry which is preliminary data.</text>
</comment>
<evidence type="ECO:0000256" key="1">
    <source>
        <dbReference type="ARBA" id="ARBA00010466"/>
    </source>
</evidence>
<dbReference type="SUPFAM" id="SSF88659">
    <property type="entry name" value="Sigma3 and sigma4 domains of RNA polymerase sigma factors"/>
    <property type="match status" value="1"/>
</dbReference>
<accession>A0ABY2XDF7</accession>
<evidence type="ECO:0000313" key="7">
    <source>
        <dbReference type="EMBL" id="TMV14651.1"/>
    </source>
</evidence>
<evidence type="ECO:0000256" key="4">
    <source>
        <dbReference type="ARBA" id="ARBA00023163"/>
    </source>
</evidence>
<dbReference type="InterPro" id="IPR037171">
    <property type="entry name" value="NagB/RpiA_transferase-like"/>
</dbReference>
<dbReference type="InterPro" id="IPR013249">
    <property type="entry name" value="RNA_pol_sigma70_r4_t2"/>
</dbReference>
<protein>
    <submittedName>
        <fullName evidence="7">Sugar-binding transcriptional regulator</fullName>
    </submittedName>
</protein>
<feature type="domain" description="Sugar-binding" evidence="5">
    <location>
        <begin position="65"/>
        <end position="316"/>
    </location>
</feature>
<evidence type="ECO:0000256" key="2">
    <source>
        <dbReference type="ARBA" id="ARBA00023015"/>
    </source>
</evidence>
<dbReference type="Pfam" id="PF04198">
    <property type="entry name" value="Sugar-bind"/>
    <property type="match status" value="1"/>
</dbReference>
<sequence>MQDPTTDFELSRLIQTVLTLHFIEGMKQSEIADKLNMSHSKVNRLIAQGRKLGMVKISIDTPFPRLAELEADLCGAGALRAAVVTPSVLGNAETTLNQVGRAAAGLLLENLRDGDVIAISGGRAVSAVVENLVAERPMDVTVVPLTGGVQGKFYTDVNRLVSLLAERLSGRAMLLHAPLFAENRQQCDMLKDMAQVRDILDLARGATVALTGVGSVAPSGSSYYDLNPVPKSDREMLVRMGVEAEFLAHLVGRDGTVADYELNRRLVAVNPAELGSCRVVIGVASGPQKARPLQAVLNGGFLHTLVSDEETVTALLGNLKGSKNVA</sequence>
<dbReference type="Gene3D" id="1.10.10.60">
    <property type="entry name" value="Homeodomain-like"/>
    <property type="match status" value="1"/>
</dbReference>
<organism evidence="7 8">
    <name type="scientific">Arenibacterium halophilum</name>
    <dbReference type="NCBI Taxonomy" id="2583821"/>
    <lineage>
        <taxon>Bacteria</taxon>
        <taxon>Pseudomonadati</taxon>
        <taxon>Pseudomonadota</taxon>
        <taxon>Alphaproteobacteria</taxon>
        <taxon>Rhodobacterales</taxon>
        <taxon>Paracoccaceae</taxon>
        <taxon>Arenibacterium</taxon>
    </lineage>
</organism>
<dbReference type="Proteomes" id="UP001191082">
    <property type="component" value="Unassembled WGS sequence"/>
</dbReference>
<dbReference type="PANTHER" id="PTHR34294:SF1">
    <property type="entry name" value="TRANSCRIPTIONAL REGULATOR LSRR"/>
    <property type="match status" value="1"/>
</dbReference>
<evidence type="ECO:0000313" key="8">
    <source>
        <dbReference type="Proteomes" id="UP001191082"/>
    </source>
</evidence>
<dbReference type="InterPro" id="IPR013324">
    <property type="entry name" value="RNA_pol_sigma_r3/r4-like"/>
</dbReference>
<evidence type="ECO:0000259" key="5">
    <source>
        <dbReference type="Pfam" id="PF04198"/>
    </source>
</evidence>
<keyword evidence="8" id="KW-1185">Reference proteome</keyword>
<proteinExistence type="inferred from homology"/>
<keyword evidence="4" id="KW-0804">Transcription</keyword>
<comment type="similarity">
    <text evidence="1">Belongs to the SorC transcriptional regulatory family.</text>
</comment>
<keyword evidence="3" id="KW-0238">DNA-binding</keyword>
<gene>
    <name evidence="7" type="ORF">FGK64_01310</name>
</gene>
<dbReference type="SUPFAM" id="SSF100950">
    <property type="entry name" value="NagB/RpiA/CoA transferase-like"/>
    <property type="match status" value="1"/>
</dbReference>
<dbReference type="EMBL" id="VCPC01000001">
    <property type="protein sequence ID" value="TMV14651.1"/>
    <property type="molecule type" value="Genomic_DNA"/>
</dbReference>
<evidence type="ECO:0000259" key="6">
    <source>
        <dbReference type="Pfam" id="PF08281"/>
    </source>
</evidence>
<dbReference type="RefSeq" id="WP_138862002.1">
    <property type="nucleotide sequence ID" value="NZ_VCPC01000001.1"/>
</dbReference>
<dbReference type="PANTHER" id="PTHR34294">
    <property type="entry name" value="TRANSCRIPTIONAL REGULATOR-RELATED"/>
    <property type="match status" value="1"/>
</dbReference>
<dbReference type="InterPro" id="IPR007324">
    <property type="entry name" value="Sugar-bd_dom_put"/>
</dbReference>
<name>A0ABY2XDF7_9RHOB</name>
<keyword evidence="2" id="KW-0805">Transcription regulation</keyword>
<dbReference type="Gene3D" id="3.40.50.1360">
    <property type="match status" value="1"/>
</dbReference>
<feature type="domain" description="RNA polymerase sigma factor 70 region 4 type 2" evidence="6">
    <location>
        <begin position="15"/>
        <end position="51"/>
    </location>
</feature>
<evidence type="ECO:0000256" key="3">
    <source>
        <dbReference type="ARBA" id="ARBA00023125"/>
    </source>
</evidence>
<reference evidence="7 8" key="1">
    <citation type="submission" date="2019-05" db="EMBL/GenBank/DDBJ databases">
        <title>Marivita sp. nov. isolated from sea sediment.</title>
        <authorList>
            <person name="Kim W."/>
        </authorList>
    </citation>
    <scope>NUCLEOTIDE SEQUENCE [LARGE SCALE GENOMIC DNA]</scope>
    <source>
        <strain evidence="7 8">CAU 1492</strain>
    </source>
</reference>
<dbReference type="Pfam" id="PF08281">
    <property type="entry name" value="Sigma70_r4_2"/>
    <property type="match status" value="1"/>
</dbReference>